<keyword evidence="3" id="KW-0687">Ribonucleoprotein</keyword>
<dbReference type="GO" id="GO:0005840">
    <property type="term" value="C:ribosome"/>
    <property type="evidence" value="ECO:0007669"/>
    <property type="project" value="UniProtKB-KW"/>
</dbReference>
<evidence type="ECO:0000256" key="4">
    <source>
        <dbReference type="SAM" id="MobiDB-lite"/>
    </source>
</evidence>
<dbReference type="GO" id="GO:0006412">
    <property type="term" value="P:translation"/>
    <property type="evidence" value="ECO:0007669"/>
    <property type="project" value="UniProtKB-UniRule"/>
</dbReference>
<keyword evidence="3" id="KW-0694">RNA-binding</keyword>
<proteinExistence type="inferred from homology"/>
<sequence length="119" mass="13559">MNEYELTVLIHPDLEANLDAALDKVRALIKDNGGEITKEDNWGKKKLAYQIRREDFAVYVYFEATLPSDAPRKISSTLNITDEVLRYLLVKTDEKTRQALAEQRERSEKMAAEAAEADA</sequence>
<keyword evidence="6" id="KW-1185">Reference proteome</keyword>
<dbReference type="KEGG" id="nft:FBF37_00370"/>
<dbReference type="SUPFAM" id="SSF54995">
    <property type="entry name" value="Ribosomal protein S6"/>
    <property type="match status" value="1"/>
</dbReference>
<reference evidence="5 6" key="1">
    <citation type="submission" date="2019-04" db="EMBL/GenBank/DDBJ databases">
        <title>Saccharibacteria TM7 genomes.</title>
        <authorList>
            <person name="Bor B."/>
            <person name="He X."/>
            <person name="Chen T."/>
            <person name="Dewhirst F.E."/>
        </authorList>
    </citation>
    <scope>NUCLEOTIDE SEQUENCE [LARGE SCALE GENOMIC DNA]</scope>
    <source>
        <strain evidence="5 6">BB001</strain>
    </source>
</reference>
<dbReference type="EMBL" id="CP040004">
    <property type="protein sequence ID" value="QCT41939.1"/>
    <property type="molecule type" value="Genomic_DNA"/>
</dbReference>
<dbReference type="GO" id="GO:0005737">
    <property type="term" value="C:cytoplasm"/>
    <property type="evidence" value="ECO:0007669"/>
    <property type="project" value="UniProtKB-ARBA"/>
</dbReference>
<keyword evidence="3 5" id="KW-0689">Ribosomal protein</keyword>
<evidence type="ECO:0000256" key="1">
    <source>
        <dbReference type="ARBA" id="ARBA00009512"/>
    </source>
</evidence>
<organism evidence="5 6">
    <name type="scientific">Candidatus Nanosynbacter featherlites</name>
    <dbReference type="NCBI Taxonomy" id="2572088"/>
    <lineage>
        <taxon>Bacteria</taxon>
        <taxon>Candidatus Saccharimonadota</taxon>
        <taxon>Candidatus Saccharimonadia</taxon>
        <taxon>Candidatus Nanosynbacterales</taxon>
        <taxon>Candidatus Nanosynbacteraceae</taxon>
        <taxon>Candidatus Nanosynbacter</taxon>
    </lineage>
</organism>
<feature type="compositionally biased region" description="Basic and acidic residues" evidence="4">
    <location>
        <begin position="99"/>
        <end position="111"/>
    </location>
</feature>
<feature type="region of interest" description="Disordered" evidence="4">
    <location>
        <begin position="99"/>
        <end position="119"/>
    </location>
</feature>
<dbReference type="InterPro" id="IPR035980">
    <property type="entry name" value="Ribosomal_bS6_sf"/>
</dbReference>
<comment type="similarity">
    <text evidence="1 3">Belongs to the bacterial ribosomal protein bS6 family.</text>
</comment>
<dbReference type="GO" id="GO:0070181">
    <property type="term" value="F:small ribosomal subunit rRNA binding"/>
    <property type="evidence" value="ECO:0007669"/>
    <property type="project" value="TreeGrafter"/>
</dbReference>
<dbReference type="AlphaFoldDB" id="A0A4P9A2G2"/>
<name>A0A4P9A2G2_9BACT</name>
<keyword evidence="3" id="KW-0699">rRNA-binding</keyword>
<evidence type="ECO:0000313" key="5">
    <source>
        <dbReference type="EMBL" id="QCT41939.1"/>
    </source>
</evidence>
<dbReference type="Proteomes" id="UP000310639">
    <property type="component" value="Chromosome"/>
</dbReference>
<comment type="function">
    <text evidence="3">Binds together with bS18 to 16S ribosomal RNA.</text>
</comment>
<dbReference type="PANTHER" id="PTHR21011">
    <property type="entry name" value="MITOCHONDRIAL 28S RIBOSOMAL PROTEIN S6"/>
    <property type="match status" value="1"/>
</dbReference>
<dbReference type="InterPro" id="IPR020814">
    <property type="entry name" value="Ribosomal_S6_plastid/chlpt"/>
</dbReference>
<dbReference type="InterPro" id="IPR000529">
    <property type="entry name" value="Ribosomal_bS6"/>
</dbReference>
<evidence type="ECO:0000256" key="3">
    <source>
        <dbReference type="HAMAP-Rule" id="MF_00360"/>
    </source>
</evidence>
<evidence type="ECO:0000313" key="6">
    <source>
        <dbReference type="Proteomes" id="UP000310639"/>
    </source>
</evidence>
<dbReference type="Pfam" id="PF01250">
    <property type="entry name" value="Ribosomal_S6"/>
    <property type="match status" value="1"/>
</dbReference>
<dbReference type="OrthoDB" id="9812702at2"/>
<dbReference type="CDD" id="cd00473">
    <property type="entry name" value="bS6"/>
    <property type="match status" value="1"/>
</dbReference>
<dbReference type="GO" id="GO:0003735">
    <property type="term" value="F:structural constituent of ribosome"/>
    <property type="evidence" value="ECO:0007669"/>
    <property type="project" value="InterPro"/>
</dbReference>
<dbReference type="NCBIfam" id="TIGR00166">
    <property type="entry name" value="S6"/>
    <property type="match status" value="1"/>
</dbReference>
<evidence type="ECO:0000256" key="2">
    <source>
        <dbReference type="ARBA" id="ARBA00035294"/>
    </source>
</evidence>
<dbReference type="RefSeq" id="WP_138078402.1">
    <property type="nucleotide sequence ID" value="NZ_CP040004.1"/>
</dbReference>
<dbReference type="PANTHER" id="PTHR21011:SF1">
    <property type="entry name" value="SMALL RIBOSOMAL SUBUNIT PROTEIN BS6M"/>
    <property type="match status" value="1"/>
</dbReference>
<dbReference type="Gene3D" id="3.30.70.60">
    <property type="match status" value="1"/>
</dbReference>
<accession>A0A4P9A2G2</accession>
<dbReference type="HAMAP" id="MF_00360">
    <property type="entry name" value="Ribosomal_bS6"/>
    <property type="match status" value="1"/>
</dbReference>
<gene>
    <name evidence="3 5" type="primary">rpsF</name>
    <name evidence="5" type="ORF">FBF37_00370</name>
</gene>
<dbReference type="GO" id="GO:1990904">
    <property type="term" value="C:ribonucleoprotein complex"/>
    <property type="evidence" value="ECO:0007669"/>
    <property type="project" value="UniProtKB-KW"/>
</dbReference>
<protein>
    <recommendedName>
        <fullName evidence="2 3">Small ribosomal subunit protein bS6</fullName>
    </recommendedName>
</protein>
<dbReference type="InterPro" id="IPR014717">
    <property type="entry name" value="Transl_elong_EF1B/ribsomal_bS6"/>
</dbReference>